<reference evidence="4 5" key="4">
    <citation type="submission" date="2017-10" db="EMBL/GenBank/DDBJ databases">
        <title>Genome analyses suggest a sexual origin of heterokaryosis in a supposedly ancient asexual fungus.</title>
        <authorList>
            <person name="Corradi N."/>
            <person name="Sedzielewska K."/>
            <person name="Noel J."/>
            <person name="Charron P."/>
            <person name="Farinelli L."/>
            <person name="Marton T."/>
            <person name="Kruger M."/>
            <person name="Pelin A."/>
            <person name="Brachmann A."/>
            <person name="Corradi N."/>
        </authorList>
    </citation>
    <scope>NUCLEOTIDE SEQUENCE [LARGE SCALE GENOMIC DNA]</scope>
    <source>
        <strain evidence="4 5">A1</strain>
    </source>
</reference>
<dbReference type="Proteomes" id="UP000232688">
    <property type="component" value="Unassembled WGS sequence"/>
</dbReference>
<dbReference type="EMBL" id="LLXJ01000151">
    <property type="protein sequence ID" value="PKC14113.1"/>
    <property type="molecule type" value="Genomic_DNA"/>
</dbReference>
<dbReference type="EMBL" id="CAGKOT010000027">
    <property type="protein sequence ID" value="CAB5370007.1"/>
    <property type="molecule type" value="Genomic_DNA"/>
</dbReference>
<feature type="compositionally biased region" description="Basic and acidic residues" evidence="1">
    <location>
        <begin position="306"/>
        <end position="318"/>
    </location>
</feature>
<feature type="region of interest" description="Disordered" evidence="1">
    <location>
        <begin position="290"/>
        <end position="318"/>
    </location>
</feature>
<evidence type="ECO:0000313" key="3">
    <source>
        <dbReference type="EMBL" id="PKC14113.1"/>
    </source>
</evidence>
<reference evidence="2" key="5">
    <citation type="submission" date="2020-05" db="EMBL/GenBank/DDBJ databases">
        <authorList>
            <person name="Rincon C."/>
            <person name="Sanders R I."/>
            <person name="Robbins C."/>
            <person name="Chaturvedi A."/>
        </authorList>
    </citation>
    <scope>NUCLEOTIDE SEQUENCE</scope>
    <source>
        <strain evidence="2">CHB12</strain>
    </source>
</reference>
<organism evidence="4 5">
    <name type="scientific">Rhizophagus irregularis</name>
    <dbReference type="NCBI Taxonomy" id="588596"/>
    <lineage>
        <taxon>Eukaryota</taxon>
        <taxon>Fungi</taxon>
        <taxon>Fungi incertae sedis</taxon>
        <taxon>Mucoromycota</taxon>
        <taxon>Glomeromycotina</taxon>
        <taxon>Glomeromycetes</taxon>
        <taxon>Glomerales</taxon>
        <taxon>Glomeraceae</taxon>
        <taxon>Rhizophagus</taxon>
    </lineage>
</organism>
<accession>A0A2I1E624</accession>
<evidence type="ECO:0000313" key="2">
    <source>
        <dbReference type="EMBL" id="CAB5370007.1"/>
    </source>
</evidence>
<comment type="caution">
    <text evidence="4">The sequence shown here is derived from an EMBL/GenBank/DDBJ whole genome shotgun (WGS) entry which is preliminary data.</text>
</comment>
<evidence type="ECO:0000313" key="4">
    <source>
        <dbReference type="EMBL" id="PKC73300.1"/>
    </source>
</evidence>
<dbReference type="EMBL" id="LLXH01000091">
    <property type="protein sequence ID" value="PKC73300.1"/>
    <property type="molecule type" value="Genomic_DNA"/>
</dbReference>
<sequence>MSYAQPRLGAYNTTQFRFSQQPNQPIINSSLPRTRLNGSVQGMVTSQKSVPISVTQIAETKRLAADREVIVLSSDSDSDTETRRPVVSREIKGKEKENISYVNKGMSNLLIDYNSDVNRNSVFDKDNRQRNVIDSFSNNTIKPKSTHESTNKKNLLDDYKLVQSNKGNPSLSQIANPVRVFLNILEDHKTNIEFFDIIVDFTRIYLEIYNEDKRIITKINDFQTLVVDLIYCLMSRMKDDHYMATSERFKQVELLAQKAIEVIDKLKETGDIMKRIEYYKETQLHDEGKRRIGEEVNSQESKRRKQGDDRRFVYGGEKLKTNTLEEQDRLCEGQKRREQLKPHEEKKLRDELEKELVRKNWQELEKQMKSQVNIVPSSKRLDHSSMPAPPQFNDIRPRKKTGGEAEFMNLLAEPLHELITTQLVYDSYKNFTPFHLSQTVGKCTVNKIFRLNNSEREEYCKQLYRQYINTNMKSTTIVLESWIKTRISEIARPYLSGKKR</sequence>
<reference evidence="3 6" key="1">
    <citation type="submission" date="2016-04" db="EMBL/GenBank/DDBJ databases">
        <title>Genome analyses suggest a sexual origin of heterokaryosis in a supposedly ancient asexual fungus.</title>
        <authorList>
            <person name="Ropars J."/>
            <person name="Sedzielewska K."/>
            <person name="Noel J."/>
            <person name="Charron P."/>
            <person name="Farinelli L."/>
            <person name="Marton T."/>
            <person name="Kruger M."/>
            <person name="Pelin A."/>
            <person name="Brachmann A."/>
            <person name="Corradi N."/>
        </authorList>
    </citation>
    <scope>NUCLEOTIDE SEQUENCE [LARGE SCALE GENOMIC DNA]</scope>
    <source>
        <strain evidence="3 6">A5</strain>
    </source>
</reference>
<reference evidence="4 5" key="3">
    <citation type="submission" date="2017-10" db="EMBL/GenBank/DDBJ databases">
        <title>Extensive intraspecific genome diversity in a model arbuscular mycorrhizal fungus.</title>
        <authorList>
            <person name="Chen E.C.H."/>
            <person name="Morin E."/>
            <person name="Baudet D."/>
            <person name="Noel J."/>
            <person name="Ndikumana S."/>
            <person name="Charron P."/>
            <person name="St-Onge C."/>
            <person name="Giorgi J."/>
            <person name="Grigoriev I.V."/>
            <person name="Roux C."/>
            <person name="Martin F.M."/>
            <person name="Corradi N."/>
        </authorList>
    </citation>
    <scope>NUCLEOTIDE SEQUENCE [LARGE SCALE GENOMIC DNA]</scope>
    <source>
        <strain evidence="4 5">A1</strain>
    </source>
</reference>
<dbReference type="OrthoDB" id="2332627at2759"/>
<evidence type="ECO:0000313" key="6">
    <source>
        <dbReference type="Proteomes" id="UP000232722"/>
    </source>
</evidence>
<dbReference type="VEuPathDB" id="FungiDB:RhiirFUN_020919"/>
<dbReference type="Proteomes" id="UP000684084">
    <property type="component" value="Unassembled WGS sequence"/>
</dbReference>
<evidence type="ECO:0000256" key="1">
    <source>
        <dbReference type="SAM" id="MobiDB-lite"/>
    </source>
</evidence>
<dbReference type="VEuPathDB" id="FungiDB:FUN_019468"/>
<proteinExistence type="predicted"/>
<feature type="region of interest" description="Disordered" evidence="1">
    <location>
        <begin position="378"/>
        <end position="398"/>
    </location>
</feature>
<dbReference type="VEuPathDB" id="FungiDB:RhiirA1_410757"/>
<reference evidence="3 6" key="2">
    <citation type="submission" date="2017-09" db="EMBL/GenBank/DDBJ databases">
        <title>Extensive intraspecific genome diversity in a model arbuscular mycorrhizal fungus.</title>
        <authorList>
            <person name="Chen E.C."/>
            <person name="Morin E."/>
            <person name="Beaudet D."/>
            <person name="Noel J."/>
            <person name="Ndikumana S."/>
            <person name="Charron P."/>
            <person name="St-Onge C."/>
            <person name="Giorgi J."/>
            <person name="Grigoriev I.V."/>
            <person name="Roux C."/>
            <person name="Martin F.M."/>
            <person name="Corradi N."/>
        </authorList>
    </citation>
    <scope>NUCLEOTIDE SEQUENCE [LARGE SCALE GENOMIC DNA]</scope>
    <source>
        <strain evidence="3 6">A5</strain>
    </source>
</reference>
<name>A0A2I1E624_9GLOM</name>
<gene>
    <name evidence="2" type="ORF">CHRIB12_LOCUS12426</name>
    <name evidence="4" type="ORF">RhiirA1_410757</name>
    <name evidence="3" type="ORF">RhiirA5_350756</name>
</gene>
<evidence type="ECO:0000313" key="5">
    <source>
        <dbReference type="Proteomes" id="UP000232688"/>
    </source>
</evidence>
<dbReference type="AlphaFoldDB" id="A0A2I1E624"/>
<dbReference type="Proteomes" id="UP000232722">
    <property type="component" value="Unassembled WGS sequence"/>
</dbReference>
<protein>
    <submittedName>
        <fullName evidence="4">Uncharacterized protein</fullName>
    </submittedName>
</protein>